<dbReference type="eggNOG" id="COG0456">
    <property type="taxonomic scope" value="Bacteria"/>
</dbReference>
<reference evidence="2" key="1">
    <citation type="submission" date="2009-05" db="EMBL/GenBank/DDBJ databases">
        <title>Complete sequence of Tolumonas auensis DSM 9187.</title>
        <authorList>
            <consortium name="US DOE Joint Genome Institute"/>
            <person name="Lucas S."/>
            <person name="Copeland A."/>
            <person name="Lapidus A."/>
            <person name="Glavina del Rio T."/>
            <person name="Tice H."/>
            <person name="Bruce D."/>
            <person name="Goodwin L."/>
            <person name="Pitluck S."/>
            <person name="Chertkov O."/>
            <person name="Brettin T."/>
            <person name="Detter J.C."/>
            <person name="Han C."/>
            <person name="Larimer F."/>
            <person name="Land M."/>
            <person name="Hauser L."/>
            <person name="Kyrpides N."/>
            <person name="Mikhailova N."/>
            <person name="Spring S."/>
            <person name="Beller H."/>
        </authorList>
    </citation>
    <scope>NUCLEOTIDE SEQUENCE [LARGE SCALE GENOMIC DNA]</scope>
    <source>
        <strain evidence="2">DSM 9187 / TA4</strain>
    </source>
</reference>
<dbReference type="Proteomes" id="UP000009073">
    <property type="component" value="Chromosome"/>
</dbReference>
<dbReference type="SUPFAM" id="SSF55729">
    <property type="entry name" value="Acyl-CoA N-acyltransferases (Nat)"/>
    <property type="match status" value="1"/>
</dbReference>
<keyword evidence="1" id="KW-0808">Transferase</keyword>
<protein>
    <submittedName>
        <fullName evidence="1">GCN5-related N-acetyltransferase</fullName>
    </submittedName>
</protein>
<dbReference type="EMBL" id="CP001616">
    <property type="protein sequence ID" value="ACQ92833.1"/>
    <property type="molecule type" value="Genomic_DNA"/>
</dbReference>
<evidence type="ECO:0000313" key="1">
    <source>
        <dbReference type="EMBL" id="ACQ92833.1"/>
    </source>
</evidence>
<dbReference type="HOGENOM" id="CLU_2083825_0_0_6"/>
<dbReference type="AlphaFoldDB" id="C4LE12"/>
<evidence type="ECO:0000313" key="2">
    <source>
        <dbReference type="Proteomes" id="UP000009073"/>
    </source>
</evidence>
<dbReference type="GO" id="GO:0016740">
    <property type="term" value="F:transferase activity"/>
    <property type="evidence" value="ECO:0007669"/>
    <property type="project" value="UniProtKB-KW"/>
</dbReference>
<name>C4LE12_TOLAT</name>
<dbReference type="KEGG" id="tau:Tola_1215"/>
<sequence>MMNIRNATKEDAEALAYLINLAGEGIPEYFWKTMAAEGESPLAVGANRAMRDEGNFSYKNAKVCIENARVAGTWYINAVKLYEQLGFIKVSALPVILYEGCMHGGEWILMTRDISII</sequence>
<dbReference type="InterPro" id="IPR016181">
    <property type="entry name" value="Acyl_CoA_acyltransferase"/>
</dbReference>
<gene>
    <name evidence="1" type="ordered locus">Tola_1215</name>
</gene>
<proteinExistence type="predicted"/>
<organism evidence="1 2">
    <name type="scientific">Tolumonas auensis (strain DSM 9187 / NBRC 110442 / TA 4)</name>
    <dbReference type="NCBI Taxonomy" id="595494"/>
    <lineage>
        <taxon>Bacteria</taxon>
        <taxon>Pseudomonadati</taxon>
        <taxon>Pseudomonadota</taxon>
        <taxon>Gammaproteobacteria</taxon>
        <taxon>Aeromonadales</taxon>
        <taxon>Aeromonadaceae</taxon>
        <taxon>Tolumonas</taxon>
    </lineage>
</organism>
<dbReference type="RefSeq" id="WP_012729432.1">
    <property type="nucleotide sequence ID" value="NC_012691.1"/>
</dbReference>
<keyword evidence="2" id="KW-1185">Reference proteome</keyword>
<dbReference type="STRING" id="595494.Tola_1215"/>
<dbReference type="Gene3D" id="3.40.630.30">
    <property type="match status" value="1"/>
</dbReference>
<accession>C4LE12</accession>
<reference evidence="1 2" key="2">
    <citation type="journal article" date="2011" name="Stand. Genomic Sci.">
        <title>Complete genome sequence of Tolumonas auensis type strain (TA 4).</title>
        <authorList>
            <person name="Chertkov O."/>
            <person name="Copeland A."/>
            <person name="Lucas S."/>
            <person name="Lapidus A."/>
            <person name="Berry K.W."/>
            <person name="Detter J.C."/>
            <person name="Del Rio T.G."/>
            <person name="Hammon N."/>
            <person name="Dalin E."/>
            <person name="Tice H."/>
            <person name="Pitluck S."/>
            <person name="Richardson P."/>
            <person name="Bruce D."/>
            <person name="Goodwin L."/>
            <person name="Han C."/>
            <person name="Tapia R."/>
            <person name="Saunders E."/>
            <person name="Schmutz J."/>
            <person name="Brettin T."/>
            <person name="Larimer F."/>
            <person name="Land M."/>
            <person name="Hauser L."/>
            <person name="Spring S."/>
            <person name="Rohde M."/>
            <person name="Kyrpides N.C."/>
            <person name="Ivanova N."/>
            <person name="Goker M."/>
            <person name="Beller H.R."/>
            <person name="Klenk H.P."/>
            <person name="Woyke T."/>
        </authorList>
    </citation>
    <scope>NUCLEOTIDE SEQUENCE [LARGE SCALE GENOMIC DNA]</scope>
    <source>
        <strain evidence="2">DSM 9187 / TA4</strain>
    </source>
</reference>